<dbReference type="Proteomes" id="UP001189773">
    <property type="component" value="Unassembled WGS sequence"/>
</dbReference>
<dbReference type="EMBL" id="CATZAR010000009">
    <property type="protein sequence ID" value="CAJ0797633.1"/>
    <property type="molecule type" value="Genomic_DNA"/>
</dbReference>
<keyword evidence="4" id="KW-1185">Reference proteome</keyword>
<dbReference type="InterPro" id="IPR027417">
    <property type="entry name" value="P-loop_NTPase"/>
</dbReference>
<accession>A0ABN9J0J3</accession>
<proteinExistence type="predicted"/>
<protein>
    <recommendedName>
        <fullName evidence="2">ORC1/DEAH AAA+ ATPase domain-containing protein</fullName>
    </recommendedName>
</protein>
<dbReference type="RefSeq" id="WP_280818539.1">
    <property type="nucleotide sequence ID" value="NZ_CATZAR010000009.1"/>
</dbReference>
<feature type="domain" description="ORC1/DEAH AAA+ ATPase" evidence="2">
    <location>
        <begin position="114"/>
        <end position="260"/>
    </location>
</feature>
<feature type="compositionally biased region" description="Polar residues" evidence="1">
    <location>
        <begin position="413"/>
        <end position="424"/>
    </location>
</feature>
<evidence type="ECO:0000313" key="4">
    <source>
        <dbReference type="Proteomes" id="UP001189773"/>
    </source>
</evidence>
<organism evidence="3 4">
    <name type="scientific">Ralstonia thomasii</name>
    <dbReference type="NCBI Taxonomy" id="3058596"/>
    <lineage>
        <taxon>Bacteria</taxon>
        <taxon>Pseudomonadati</taxon>
        <taxon>Pseudomonadota</taxon>
        <taxon>Betaproteobacteria</taxon>
        <taxon>Burkholderiales</taxon>
        <taxon>Burkholderiaceae</taxon>
        <taxon>Ralstonia</taxon>
    </lineage>
</organism>
<dbReference type="InterPro" id="IPR049945">
    <property type="entry name" value="AAA_22"/>
</dbReference>
<name>A0ABN9J0J3_9RALS</name>
<dbReference type="SUPFAM" id="SSF52540">
    <property type="entry name" value="P-loop containing nucleoside triphosphate hydrolases"/>
    <property type="match status" value="1"/>
</dbReference>
<gene>
    <name evidence="3" type="ORF">LMG18095_03067</name>
</gene>
<comment type="caution">
    <text evidence="3">The sequence shown here is derived from an EMBL/GenBank/DDBJ whole genome shotgun (WGS) entry which is preliminary data.</text>
</comment>
<sequence>MTSISRSRDNPLITELPLPVPFDRLPALLLGASLIDTLTRSATVRDRENLLSRIENHFVPTPIAVEIADALLTAIYTSYLDRNPNLLEVKRQRYAAVGNDASSSIAKPGFAPRSARCITISGVTGLGKSTIVDRTLTLLPQTIEHGPNEPAGWVSQKQLVWIKVAMTSDGSRLGFIMQIYQQVDAALGTDYFAQYSGKKLTIEHHLVAVSKILFNCFLGALIVEEIQPRNFGEAASRDVMLLFFLRLANLGIPIVLIGNPMGFKGFANFTQDVRRLTSGGQFELWPALSSQDRDWREFLVPGMLEFNVMPKPPALKDAADLLFRHTGGVTDFLSKIVAQAQLLALRRGQDQITDADVLAAYQGPVIRANHPVIRTLVARDGIALREILDVPHQAFLARWGESDAASPERMPASNDTNDSSSQRAGSPRFKNVEVTYKRKTMTAVRRAERYGERAEQLPSDDLRLDGLKKVLLENFEMMMLRRRKHKR</sequence>
<evidence type="ECO:0000259" key="2">
    <source>
        <dbReference type="Pfam" id="PF13401"/>
    </source>
</evidence>
<dbReference type="Pfam" id="PF13401">
    <property type="entry name" value="AAA_22"/>
    <property type="match status" value="1"/>
</dbReference>
<evidence type="ECO:0000256" key="1">
    <source>
        <dbReference type="SAM" id="MobiDB-lite"/>
    </source>
</evidence>
<evidence type="ECO:0000313" key="3">
    <source>
        <dbReference type="EMBL" id="CAJ0797633.1"/>
    </source>
</evidence>
<feature type="region of interest" description="Disordered" evidence="1">
    <location>
        <begin position="401"/>
        <end position="429"/>
    </location>
</feature>
<reference evidence="3 4" key="1">
    <citation type="submission" date="2023-07" db="EMBL/GenBank/DDBJ databases">
        <authorList>
            <person name="Peeters C."/>
        </authorList>
    </citation>
    <scope>NUCLEOTIDE SEQUENCE [LARGE SCALE GENOMIC DNA]</scope>
    <source>
        <strain evidence="3 4">LMG 18095</strain>
    </source>
</reference>